<protein>
    <recommendedName>
        <fullName evidence="3">DUF3822 domain-containing protein</fullName>
    </recommendedName>
</protein>
<organism evidence="1 2">
    <name type="scientific">Croceibacter atlanticus (strain ATCC BAA-628 / JCM 21780 / CIP 108009 / IAM 15332 / KCTC 12090 / HTCC2559)</name>
    <dbReference type="NCBI Taxonomy" id="216432"/>
    <lineage>
        <taxon>Bacteria</taxon>
        <taxon>Pseudomonadati</taxon>
        <taxon>Bacteroidota</taxon>
        <taxon>Flavobacteriia</taxon>
        <taxon>Flavobacteriales</taxon>
        <taxon>Flavobacteriaceae</taxon>
        <taxon>Croceibacter</taxon>
    </lineage>
</organism>
<evidence type="ECO:0000313" key="2">
    <source>
        <dbReference type="Proteomes" id="UP000002297"/>
    </source>
</evidence>
<dbReference type="Proteomes" id="UP000002297">
    <property type="component" value="Chromosome"/>
</dbReference>
<dbReference type="AlphaFoldDB" id="A3U9J3"/>
<accession>A3U9J3</accession>
<name>A3U9J3_CROAH</name>
<gene>
    <name evidence="1" type="ordered locus">CA2559_10603</name>
</gene>
<dbReference type="Gene3D" id="3.30.420.250">
    <property type="match status" value="1"/>
</dbReference>
<sequence>MVTGQKLMAQTTNNIIQTPKALSILVSLDGLSFCVLSFGKISLLSEVSFEKQLNPIEVLERLKKALSKEQLISEHFEKVTLTISNELFTCVPEALFNKNNLTNYLKFSSKLLKTDFADVDALPALQLHTVYIPFTNITNFIYDQFGAFTYRHSISVFAEAILAMQKENSIAVNVTSQYFELVVIQANALKLANRFTYSSKEDFIYYILFTYEQLNLDREEDILYVSGLIEEGDDNYEMAFKYIRHIAFLEYSGYESDTSLELQPHQHLLIRQALI</sequence>
<dbReference type="eggNOG" id="ENOG5030DYA">
    <property type="taxonomic scope" value="Bacteria"/>
</dbReference>
<dbReference type="Gene3D" id="3.30.420.260">
    <property type="match status" value="1"/>
</dbReference>
<dbReference type="Pfam" id="PF12864">
    <property type="entry name" value="DUF3822"/>
    <property type="match status" value="1"/>
</dbReference>
<dbReference type="InterPro" id="IPR024213">
    <property type="entry name" value="DUF3822"/>
</dbReference>
<evidence type="ECO:0000313" key="1">
    <source>
        <dbReference type="EMBL" id="EAP86479.1"/>
    </source>
</evidence>
<evidence type="ECO:0008006" key="3">
    <source>
        <dbReference type="Google" id="ProtNLM"/>
    </source>
</evidence>
<dbReference type="HOGENOM" id="CLU_081202_2_0_10"/>
<keyword evidence="2" id="KW-1185">Reference proteome</keyword>
<dbReference type="STRING" id="216432.CA2559_10603"/>
<reference evidence="1 2" key="1">
    <citation type="journal article" date="2010" name="J. Bacteriol.">
        <title>The complete genome sequence of Croceibacter atlanticus HTCC2559T.</title>
        <authorList>
            <person name="Oh H.M."/>
            <person name="Kang I."/>
            <person name="Ferriera S."/>
            <person name="Giovannoni S.J."/>
            <person name="Cho J.C."/>
        </authorList>
    </citation>
    <scope>NUCLEOTIDE SEQUENCE [LARGE SCALE GENOMIC DNA]</scope>
    <source>
        <strain evidence="2">ATCC BAA-628 / HTCC2559 / KCTC 12090</strain>
    </source>
</reference>
<dbReference type="KEGG" id="cat:CA2559_10603"/>
<dbReference type="CDD" id="cd24013">
    <property type="entry name" value="ASKHA_ATPase_BT3980-like"/>
    <property type="match status" value="1"/>
</dbReference>
<proteinExistence type="predicted"/>
<dbReference type="EMBL" id="CP002046">
    <property type="protein sequence ID" value="EAP86479.1"/>
    <property type="molecule type" value="Genomic_DNA"/>
</dbReference>